<dbReference type="RefSeq" id="WP_058599051.1">
    <property type="nucleotide sequence ID" value="NZ_LDQA01000011.1"/>
</dbReference>
<dbReference type="SUPFAM" id="SSF46689">
    <property type="entry name" value="Homeodomain-like"/>
    <property type="match status" value="1"/>
</dbReference>
<dbReference type="Pfam" id="PF14525">
    <property type="entry name" value="AraC_binding_2"/>
    <property type="match status" value="1"/>
</dbReference>
<dbReference type="Pfam" id="PF12833">
    <property type="entry name" value="HTH_18"/>
    <property type="match status" value="1"/>
</dbReference>
<keyword evidence="2" id="KW-0238">DNA-binding</keyword>
<dbReference type="Gene3D" id="1.10.10.60">
    <property type="entry name" value="Homeodomain-like"/>
    <property type="match status" value="1"/>
</dbReference>
<dbReference type="PRINTS" id="PR00032">
    <property type="entry name" value="HTHARAC"/>
</dbReference>
<dbReference type="InterPro" id="IPR011051">
    <property type="entry name" value="RmlC_Cupin_sf"/>
</dbReference>
<keyword evidence="3" id="KW-0804">Transcription</keyword>
<dbReference type="InterPro" id="IPR018060">
    <property type="entry name" value="HTH_AraC"/>
</dbReference>
<comment type="caution">
    <text evidence="5">The sequence shown here is derived from an EMBL/GenBank/DDBJ whole genome shotgun (WGS) entry which is preliminary data.</text>
</comment>
<dbReference type="InterPro" id="IPR050204">
    <property type="entry name" value="AraC_XylS_family_regulators"/>
</dbReference>
<dbReference type="PROSITE" id="PS01124">
    <property type="entry name" value="HTH_ARAC_FAMILY_2"/>
    <property type="match status" value="1"/>
</dbReference>
<dbReference type="InterPro" id="IPR020449">
    <property type="entry name" value="Tscrpt_reg_AraC-type_HTH"/>
</dbReference>
<gene>
    <name evidence="5" type="ORF">NS365_04315</name>
</gene>
<keyword evidence="1" id="KW-0805">Transcription regulation</keyword>
<protein>
    <recommendedName>
        <fullName evidence="4">HTH araC/xylS-type domain-containing protein</fullName>
    </recommendedName>
</protein>
<dbReference type="PANTHER" id="PTHR46796:SF6">
    <property type="entry name" value="ARAC SUBFAMILY"/>
    <property type="match status" value="1"/>
</dbReference>
<dbReference type="GO" id="GO:0003700">
    <property type="term" value="F:DNA-binding transcription factor activity"/>
    <property type="evidence" value="ECO:0007669"/>
    <property type="project" value="InterPro"/>
</dbReference>
<dbReference type="SMART" id="SM00342">
    <property type="entry name" value="HTH_ARAC"/>
    <property type="match status" value="1"/>
</dbReference>
<evidence type="ECO:0000256" key="2">
    <source>
        <dbReference type="ARBA" id="ARBA00023125"/>
    </source>
</evidence>
<evidence type="ECO:0000256" key="1">
    <source>
        <dbReference type="ARBA" id="ARBA00023015"/>
    </source>
</evidence>
<feature type="domain" description="HTH araC/xylS-type" evidence="4">
    <location>
        <begin position="224"/>
        <end position="323"/>
    </location>
</feature>
<dbReference type="PANTHER" id="PTHR46796">
    <property type="entry name" value="HTH-TYPE TRANSCRIPTIONAL ACTIVATOR RHAS-RELATED"/>
    <property type="match status" value="1"/>
</dbReference>
<proteinExistence type="predicted"/>
<dbReference type="InterPro" id="IPR018062">
    <property type="entry name" value="HTH_AraC-typ_CS"/>
</dbReference>
<dbReference type="Proteomes" id="UP000078529">
    <property type="component" value="Unassembled WGS sequence"/>
</dbReference>
<dbReference type="InterPro" id="IPR009057">
    <property type="entry name" value="Homeodomain-like_sf"/>
</dbReference>
<dbReference type="InterPro" id="IPR035418">
    <property type="entry name" value="AraC-bd_2"/>
</dbReference>
<evidence type="ECO:0000313" key="5">
    <source>
        <dbReference type="EMBL" id="KTR07296.1"/>
    </source>
</evidence>
<keyword evidence="6" id="KW-1185">Reference proteome</keyword>
<evidence type="ECO:0000256" key="3">
    <source>
        <dbReference type="ARBA" id="ARBA00023163"/>
    </source>
</evidence>
<name>A0A175RUA0_9HYPH</name>
<reference evidence="5 6" key="1">
    <citation type="journal article" date="2016" name="Front. Microbiol.">
        <title>Genomic Resource of Rice Seed Associated Bacteria.</title>
        <authorList>
            <person name="Midha S."/>
            <person name="Bansal K."/>
            <person name="Sharma S."/>
            <person name="Kumar N."/>
            <person name="Patil P.P."/>
            <person name="Chaudhry V."/>
            <person name="Patil P.B."/>
        </authorList>
    </citation>
    <scope>NUCLEOTIDE SEQUENCE [LARGE SCALE GENOMIC DNA]</scope>
    <source>
        <strain evidence="5 6">NS365</strain>
    </source>
</reference>
<sequence length="362" mass="39278">MSENKTALAMNHALPALRISSRGLPAQEALRLWSGAIAQLRAELTVDACDDIFVDVSAWLIGSSILCTNHVSPACLSRAAEQLIPGPQGHVSLFHIVSGEWEGEIGGQPVSLGAGDLFCLESSQGFRLSHSWSRFVVLVVPREALSSLMSRIPPLHGERLTSPSAYVLAAHLSALSRHAPSLGQDEATSMGRGTLALVSAALREIEDRHLPEREREPMTPTLRIRVERHIEQNLSSNALTPEAIARDLQIPRSSLYRAFAPLGGISSYIQTRRLDTACALLRHPEEHRSMGELAEALGFDSTASFSKAFRRRFGCSPREARSKGLPTLGNTRTMFEAWLQLQPAILPPPRDGASSALPPAEG</sequence>
<accession>A0A175RUA0</accession>
<evidence type="ECO:0000259" key="4">
    <source>
        <dbReference type="PROSITE" id="PS01124"/>
    </source>
</evidence>
<dbReference type="AlphaFoldDB" id="A0A175RUA0"/>
<dbReference type="EMBL" id="LDQA01000011">
    <property type="protein sequence ID" value="KTR07296.1"/>
    <property type="molecule type" value="Genomic_DNA"/>
</dbReference>
<dbReference type="PROSITE" id="PS00041">
    <property type="entry name" value="HTH_ARAC_FAMILY_1"/>
    <property type="match status" value="1"/>
</dbReference>
<organism evidence="5 6">
    <name type="scientific">Aureimonas ureilytica</name>
    <dbReference type="NCBI Taxonomy" id="401562"/>
    <lineage>
        <taxon>Bacteria</taxon>
        <taxon>Pseudomonadati</taxon>
        <taxon>Pseudomonadota</taxon>
        <taxon>Alphaproteobacteria</taxon>
        <taxon>Hyphomicrobiales</taxon>
        <taxon>Aurantimonadaceae</taxon>
        <taxon>Aureimonas</taxon>
    </lineage>
</organism>
<dbReference type="GO" id="GO:0043565">
    <property type="term" value="F:sequence-specific DNA binding"/>
    <property type="evidence" value="ECO:0007669"/>
    <property type="project" value="InterPro"/>
</dbReference>
<evidence type="ECO:0000313" key="6">
    <source>
        <dbReference type="Proteomes" id="UP000078529"/>
    </source>
</evidence>
<dbReference type="SUPFAM" id="SSF51182">
    <property type="entry name" value="RmlC-like cupins"/>
    <property type="match status" value="1"/>
</dbReference>
<dbReference type="PATRIC" id="fig|401562.4.peg.416"/>